<dbReference type="EMBL" id="LR796538">
    <property type="protein sequence ID" value="CAB4150352.1"/>
    <property type="molecule type" value="Genomic_DNA"/>
</dbReference>
<evidence type="ECO:0000313" key="3">
    <source>
        <dbReference type="EMBL" id="CAB4150352.1"/>
    </source>
</evidence>
<accession>A0A6J5MVI7</accession>
<sequence>MGSSFSSVQSPQTSGGGKSGLLEDAINSQKPSTATTSIVSEPNLPPPITSSLQTSSGKGGGMQGSQGSVTFPGQGGQPQMGMPNAYSNTVGPQPEQQSSWDNSSSPSGKGSAGSSGKGKGA</sequence>
<name>A0A6J5MVI7_9CAUD</name>
<evidence type="ECO:0000313" key="2">
    <source>
        <dbReference type="EMBL" id="CAB4136355.1"/>
    </source>
</evidence>
<dbReference type="EMBL" id="LR796311">
    <property type="protein sequence ID" value="CAB4136355.1"/>
    <property type="molecule type" value="Genomic_DNA"/>
</dbReference>
<feature type="compositionally biased region" description="Gly residues" evidence="1">
    <location>
        <begin position="110"/>
        <end position="121"/>
    </location>
</feature>
<protein>
    <submittedName>
        <fullName evidence="3">Uncharacterized protein</fullName>
    </submittedName>
</protein>
<reference evidence="3" key="1">
    <citation type="submission" date="2020-04" db="EMBL/GenBank/DDBJ databases">
        <authorList>
            <person name="Chiriac C."/>
            <person name="Salcher M."/>
            <person name="Ghai R."/>
            <person name="Kavagutti S V."/>
        </authorList>
    </citation>
    <scope>NUCLEOTIDE SEQUENCE</scope>
</reference>
<feature type="compositionally biased region" description="Polar residues" evidence="1">
    <location>
        <begin position="85"/>
        <end position="97"/>
    </location>
</feature>
<evidence type="ECO:0000256" key="1">
    <source>
        <dbReference type="SAM" id="MobiDB-lite"/>
    </source>
</evidence>
<feature type="region of interest" description="Disordered" evidence="1">
    <location>
        <begin position="1"/>
        <end position="121"/>
    </location>
</feature>
<gene>
    <name evidence="2" type="ORF">UFOVP294_61</name>
    <name evidence="3" type="ORF">UFOVP566_24</name>
</gene>
<proteinExistence type="predicted"/>
<feature type="compositionally biased region" description="Low complexity" evidence="1">
    <location>
        <begin position="98"/>
        <end position="109"/>
    </location>
</feature>
<feature type="compositionally biased region" description="Polar residues" evidence="1">
    <location>
        <begin position="26"/>
        <end position="40"/>
    </location>
</feature>
<organism evidence="3">
    <name type="scientific">uncultured Caudovirales phage</name>
    <dbReference type="NCBI Taxonomy" id="2100421"/>
    <lineage>
        <taxon>Viruses</taxon>
        <taxon>Duplodnaviria</taxon>
        <taxon>Heunggongvirae</taxon>
        <taxon>Uroviricota</taxon>
        <taxon>Caudoviricetes</taxon>
        <taxon>Peduoviridae</taxon>
        <taxon>Maltschvirus</taxon>
        <taxon>Maltschvirus maltsch</taxon>
    </lineage>
</organism>
<feature type="compositionally biased region" description="Low complexity" evidence="1">
    <location>
        <begin position="1"/>
        <end position="13"/>
    </location>
</feature>